<sequence>MASRTGHDAFTGCLHFRAKLIPEAERRRAGGDVAMVLIAINANEGRAGTPETDARLDAALAALPSDAPLLVMIHGYRFSPRVPGQSPHGHILSFTPDPRCWKARSWPRHLGATPDGPDLAIAFGWEARGSLWAAYAEAARAGAALGALLERIATRAPGRTVGLVAHSLGARVALAALTALRGPLTLRAVLMAAAEFRGPALRGLHAAPRAEVMNVTSRANGAYDLALRACLPRSGPTLGHGLPQAGRHWVDLSLDDTRALDALEGLGQSIARPGPRFCHWNAYLRPGIFGLYRAVLSGALPFAALRGALAHPTHRPHPQTRVKAPTGPHLSPSRAARPLPGARNVPS</sequence>
<dbReference type="Gene3D" id="3.40.50.1820">
    <property type="entry name" value="alpha/beta hydrolase"/>
    <property type="match status" value="1"/>
</dbReference>
<evidence type="ECO:0000313" key="2">
    <source>
        <dbReference type="EMBL" id="GHE02081.1"/>
    </source>
</evidence>
<feature type="region of interest" description="Disordered" evidence="1">
    <location>
        <begin position="311"/>
        <end position="347"/>
    </location>
</feature>
<reference evidence="2" key="2">
    <citation type="submission" date="2023-06" db="EMBL/GenBank/DDBJ databases">
        <authorList>
            <person name="Sun Q."/>
            <person name="Zhou Y."/>
        </authorList>
    </citation>
    <scope>NUCLEOTIDE SEQUENCE</scope>
    <source>
        <strain evidence="2">CGMCC 1.10859</strain>
    </source>
</reference>
<organism evidence="2 3">
    <name type="scientific">Allgaiera indica</name>
    <dbReference type="NCBI Taxonomy" id="765699"/>
    <lineage>
        <taxon>Bacteria</taxon>
        <taxon>Pseudomonadati</taxon>
        <taxon>Pseudomonadota</taxon>
        <taxon>Alphaproteobacteria</taxon>
        <taxon>Rhodobacterales</taxon>
        <taxon>Paracoccaceae</taxon>
        <taxon>Allgaiera</taxon>
    </lineage>
</organism>
<protein>
    <recommendedName>
        <fullName evidence="4">Alpha/beta hydrolase</fullName>
    </recommendedName>
</protein>
<accession>A0AAN4URB1</accession>
<evidence type="ECO:0000256" key="1">
    <source>
        <dbReference type="SAM" id="MobiDB-lite"/>
    </source>
</evidence>
<dbReference type="InterPro" id="IPR029058">
    <property type="entry name" value="AB_hydrolase_fold"/>
</dbReference>
<comment type="caution">
    <text evidence="2">The sequence shown here is derived from an EMBL/GenBank/DDBJ whole genome shotgun (WGS) entry which is preliminary data.</text>
</comment>
<dbReference type="Proteomes" id="UP000634647">
    <property type="component" value="Unassembled WGS sequence"/>
</dbReference>
<gene>
    <name evidence="2" type="ORF">GCM10008024_20260</name>
</gene>
<dbReference type="RefSeq" id="WP_143037510.1">
    <property type="nucleotide sequence ID" value="NZ_BNAB01000008.1"/>
</dbReference>
<dbReference type="SUPFAM" id="SSF53474">
    <property type="entry name" value="alpha/beta-Hydrolases"/>
    <property type="match status" value="1"/>
</dbReference>
<name>A0AAN4URB1_9RHOB</name>
<evidence type="ECO:0008006" key="4">
    <source>
        <dbReference type="Google" id="ProtNLM"/>
    </source>
</evidence>
<dbReference type="AlphaFoldDB" id="A0AAN4URB1"/>
<reference evidence="2" key="1">
    <citation type="journal article" date="2014" name="Int. J. Syst. Evol. Microbiol.">
        <title>Complete genome sequence of Corynebacterium casei LMG S-19264T (=DSM 44701T), isolated from a smear-ripened cheese.</title>
        <authorList>
            <consortium name="US DOE Joint Genome Institute (JGI-PGF)"/>
            <person name="Walter F."/>
            <person name="Albersmeier A."/>
            <person name="Kalinowski J."/>
            <person name="Ruckert C."/>
        </authorList>
    </citation>
    <scope>NUCLEOTIDE SEQUENCE</scope>
    <source>
        <strain evidence="2">CGMCC 1.10859</strain>
    </source>
</reference>
<dbReference type="EMBL" id="BNAB01000008">
    <property type="protein sequence ID" value="GHE02081.1"/>
    <property type="molecule type" value="Genomic_DNA"/>
</dbReference>
<evidence type="ECO:0000313" key="3">
    <source>
        <dbReference type="Proteomes" id="UP000634647"/>
    </source>
</evidence>
<proteinExistence type="predicted"/>